<dbReference type="GO" id="GO:0008270">
    <property type="term" value="F:zinc ion binding"/>
    <property type="evidence" value="ECO:0007669"/>
    <property type="project" value="UniProtKB-KW"/>
</dbReference>
<keyword evidence="8" id="KW-0833">Ubl conjugation pathway</keyword>
<dbReference type="CDD" id="cd16626">
    <property type="entry name" value="RING-HC_RBR_HHARI"/>
    <property type="match status" value="1"/>
</dbReference>
<dbReference type="Pfam" id="PF19422">
    <property type="entry name" value="Ariadne"/>
    <property type="match status" value="1"/>
</dbReference>
<dbReference type="PROSITE" id="PS51873">
    <property type="entry name" value="TRIAD"/>
    <property type="match status" value="1"/>
</dbReference>
<feature type="region of interest" description="Disordered" evidence="11">
    <location>
        <begin position="1"/>
        <end position="22"/>
    </location>
</feature>
<dbReference type="Gene3D" id="1.20.120.1750">
    <property type="match status" value="1"/>
</dbReference>
<dbReference type="InterPro" id="IPR044066">
    <property type="entry name" value="TRIAD_supradom"/>
</dbReference>
<accession>A0A1B6DUY1</accession>
<dbReference type="CDD" id="cd20356">
    <property type="entry name" value="Rcat_RBR_HHARI-like"/>
    <property type="match status" value="1"/>
</dbReference>
<evidence type="ECO:0000256" key="3">
    <source>
        <dbReference type="ARBA" id="ARBA00012251"/>
    </source>
</evidence>
<dbReference type="Gene3D" id="3.30.40.10">
    <property type="entry name" value="Zinc/RING finger domain, C3HC4 (zinc finger)"/>
    <property type="match status" value="1"/>
</dbReference>
<evidence type="ECO:0000256" key="11">
    <source>
        <dbReference type="SAM" id="MobiDB-lite"/>
    </source>
</evidence>
<organism evidence="14">
    <name type="scientific">Clastoptera arizonana</name>
    <name type="common">Arizona spittle bug</name>
    <dbReference type="NCBI Taxonomy" id="38151"/>
    <lineage>
        <taxon>Eukaryota</taxon>
        <taxon>Metazoa</taxon>
        <taxon>Ecdysozoa</taxon>
        <taxon>Arthropoda</taxon>
        <taxon>Hexapoda</taxon>
        <taxon>Insecta</taxon>
        <taxon>Pterygota</taxon>
        <taxon>Neoptera</taxon>
        <taxon>Paraneoptera</taxon>
        <taxon>Hemiptera</taxon>
        <taxon>Auchenorrhyncha</taxon>
        <taxon>Cercopoidea</taxon>
        <taxon>Clastopteridae</taxon>
        <taxon>Clastoptera</taxon>
    </lineage>
</organism>
<evidence type="ECO:0000256" key="1">
    <source>
        <dbReference type="ARBA" id="ARBA00001798"/>
    </source>
</evidence>
<evidence type="ECO:0000256" key="2">
    <source>
        <dbReference type="ARBA" id="ARBA00005884"/>
    </source>
</evidence>
<dbReference type="AlphaFoldDB" id="A0A1B6DUY1"/>
<keyword evidence="4" id="KW-0808">Transferase</keyword>
<feature type="domain" description="RING-type" evidence="12">
    <location>
        <begin position="160"/>
        <end position="208"/>
    </location>
</feature>
<dbReference type="SMART" id="SM00647">
    <property type="entry name" value="IBR"/>
    <property type="match status" value="2"/>
</dbReference>
<dbReference type="Pfam" id="PF22191">
    <property type="entry name" value="IBR_1"/>
    <property type="match status" value="1"/>
</dbReference>
<dbReference type="GO" id="GO:0016567">
    <property type="term" value="P:protein ubiquitination"/>
    <property type="evidence" value="ECO:0007669"/>
    <property type="project" value="InterPro"/>
</dbReference>
<dbReference type="CDD" id="cd20343">
    <property type="entry name" value="BRcat_RBR_HHARI-like"/>
    <property type="match status" value="1"/>
</dbReference>
<evidence type="ECO:0000256" key="7">
    <source>
        <dbReference type="ARBA" id="ARBA00022771"/>
    </source>
</evidence>
<dbReference type="InterPro" id="IPR045840">
    <property type="entry name" value="Ariadne"/>
</dbReference>
<feature type="domain" description="RING-type" evidence="13">
    <location>
        <begin position="156"/>
        <end position="367"/>
    </location>
</feature>
<keyword evidence="9" id="KW-0862">Zinc</keyword>
<keyword evidence="7 10" id="KW-0863">Zinc-finger</keyword>
<dbReference type="EC" id="2.3.2.31" evidence="3"/>
<dbReference type="GO" id="GO:0061630">
    <property type="term" value="F:ubiquitin protein ligase activity"/>
    <property type="evidence" value="ECO:0007669"/>
    <property type="project" value="UniProtKB-EC"/>
</dbReference>
<proteinExistence type="inferred from homology"/>
<evidence type="ECO:0000259" key="12">
    <source>
        <dbReference type="PROSITE" id="PS50089"/>
    </source>
</evidence>
<gene>
    <name evidence="14" type="ORF">g.8618</name>
</gene>
<evidence type="ECO:0000256" key="9">
    <source>
        <dbReference type="ARBA" id="ARBA00022833"/>
    </source>
</evidence>
<comment type="catalytic activity">
    <reaction evidence="1">
        <text>[E2 ubiquitin-conjugating enzyme]-S-ubiquitinyl-L-cysteine + [acceptor protein]-L-lysine = [E2 ubiquitin-conjugating enzyme]-L-cysteine + [acceptor protein]-N(6)-ubiquitinyl-L-lysine.</text>
        <dbReference type="EC" id="2.3.2.31"/>
    </reaction>
</comment>
<dbReference type="Pfam" id="PF01485">
    <property type="entry name" value="IBR"/>
    <property type="match status" value="1"/>
</dbReference>
<dbReference type="InterPro" id="IPR002867">
    <property type="entry name" value="IBR_dom"/>
</dbReference>
<evidence type="ECO:0000256" key="8">
    <source>
        <dbReference type="ARBA" id="ARBA00022786"/>
    </source>
</evidence>
<evidence type="ECO:0000313" key="14">
    <source>
        <dbReference type="EMBL" id="JAS29496.1"/>
    </source>
</evidence>
<dbReference type="EMBL" id="GEDC01007802">
    <property type="protein sequence ID" value="JAS29496.1"/>
    <property type="molecule type" value="Transcribed_RNA"/>
</dbReference>
<dbReference type="PANTHER" id="PTHR11685">
    <property type="entry name" value="RBR FAMILY RING FINGER AND IBR DOMAIN-CONTAINING"/>
    <property type="match status" value="1"/>
</dbReference>
<dbReference type="FunFam" id="3.30.40.10:FF:000019">
    <property type="entry name" value="RBR-type E3 ubiquitin transferase"/>
    <property type="match status" value="1"/>
</dbReference>
<evidence type="ECO:0000256" key="6">
    <source>
        <dbReference type="ARBA" id="ARBA00022737"/>
    </source>
</evidence>
<protein>
    <recommendedName>
        <fullName evidence="3">RBR-type E3 ubiquitin transferase</fullName>
        <ecNumber evidence="3">2.3.2.31</ecNumber>
    </recommendedName>
</protein>
<dbReference type="InterPro" id="IPR001841">
    <property type="entry name" value="Znf_RING"/>
</dbReference>
<keyword evidence="6" id="KW-0677">Repeat</keyword>
<dbReference type="SUPFAM" id="SSF57850">
    <property type="entry name" value="RING/U-box"/>
    <property type="match status" value="3"/>
</dbReference>
<evidence type="ECO:0000256" key="4">
    <source>
        <dbReference type="ARBA" id="ARBA00022679"/>
    </source>
</evidence>
<dbReference type="FunFam" id="1.20.120.1750:FF:000002">
    <property type="entry name" value="RBR-type E3 ubiquitin transferase"/>
    <property type="match status" value="1"/>
</dbReference>
<dbReference type="Pfam" id="PF21235">
    <property type="entry name" value="UBA_ARI1"/>
    <property type="match status" value="1"/>
</dbReference>
<sequence length="530" mass="62533">MDSDEETLYDVDSGNESSEDDVVDFAMDTNNSRERQTDVDEYPYEVLSTEEIVQHMVETIKLVNNVVEIPATITRILLNHFKWDKEKLYERFFDGDQEKLFAEARVVNPFKKSTVIHKSKEEMDEESCKISKKKKNMYKRQKKPEPWPLRRQSTSGTEECEICFVTLPSSLMTGLECGHRFCMQCWGEYLTTKIMEEGVGQTIACAAHACDILVDDANVMRLVRDPKVKLKYQHLITNSFVECNRLLRWCPSPDCNNAVKVQHVEARPVTCRCSHTFCFSCGESWHDPVKCHLLKRWIKKCDDDSETSNWIAANTKECPKCNVTIEKDGGCNHMVCKNHNCKTDFCWVCLGPWEPHGSSWYNCNRYDEEESRAARDAQERSRAALQRYLFYCNRYMNHMQSLKFENKLYASIKEKMEEMQQHNMSWIEVQFLRKAVDILCLCRQTLMYTYVFAFYLRKNNQSVLFEENQRDLESATEILSEYLEREITSENLADIKQKVQDKYRYCDCRRKVLLEHVHEGYDNDLWEYME</sequence>
<dbReference type="InterPro" id="IPR031127">
    <property type="entry name" value="E3_UB_ligase_RBR"/>
</dbReference>
<evidence type="ECO:0000256" key="5">
    <source>
        <dbReference type="ARBA" id="ARBA00022723"/>
    </source>
</evidence>
<comment type="similarity">
    <text evidence="2">Belongs to the RBR family. Ariadne subfamily.</text>
</comment>
<keyword evidence="5" id="KW-0479">Metal-binding</keyword>
<evidence type="ECO:0000259" key="13">
    <source>
        <dbReference type="PROSITE" id="PS51873"/>
    </source>
</evidence>
<name>A0A1B6DUY1_9HEMI</name>
<evidence type="ECO:0000256" key="10">
    <source>
        <dbReference type="PROSITE-ProRule" id="PRU00175"/>
    </source>
</evidence>
<dbReference type="PROSITE" id="PS50089">
    <property type="entry name" value="ZF_RING_2"/>
    <property type="match status" value="1"/>
</dbReference>
<reference evidence="14" key="1">
    <citation type="submission" date="2015-12" db="EMBL/GenBank/DDBJ databases">
        <title>De novo transcriptome assembly of four potential Pierce s Disease insect vectors from Arizona vineyards.</title>
        <authorList>
            <person name="Tassone E.E."/>
        </authorList>
    </citation>
    <scope>NUCLEOTIDE SEQUENCE</scope>
</reference>
<dbReference type="InterPro" id="IPR013083">
    <property type="entry name" value="Znf_RING/FYVE/PHD"/>
</dbReference>
<dbReference type="InterPro" id="IPR048962">
    <property type="entry name" value="ARIH1-like_UBL"/>
</dbReference>